<protein>
    <submittedName>
        <fullName evidence="1">Uncharacterized protein LOC114345598</fullName>
    </submittedName>
</protein>
<organism evidence="1">
    <name type="scientific">Diabrotica virgifera virgifera</name>
    <name type="common">western corn rootworm</name>
    <dbReference type="NCBI Taxonomy" id="50390"/>
    <lineage>
        <taxon>Eukaryota</taxon>
        <taxon>Metazoa</taxon>
        <taxon>Ecdysozoa</taxon>
        <taxon>Arthropoda</taxon>
        <taxon>Hexapoda</taxon>
        <taxon>Insecta</taxon>
        <taxon>Pterygota</taxon>
        <taxon>Neoptera</taxon>
        <taxon>Endopterygota</taxon>
        <taxon>Coleoptera</taxon>
        <taxon>Polyphaga</taxon>
        <taxon>Cucujiformia</taxon>
        <taxon>Chrysomeloidea</taxon>
        <taxon>Chrysomelidae</taxon>
        <taxon>Galerucinae</taxon>
        <taxon>Diabroticina</taxon>
        <taxon>Diabroticites</taxon>
        <taxon>Diabrotica</taxon>
    </lineage>
</organism>
<name>A0A6P7H3B5_DIAVI</name>
<evidence type="ECO:0000313" key="1">
    <source>
        <dbReference type="RefSeq" id="XP_028152198.1"/>
    </source>
</evidence>
<reference evidence="1" key="1">
    <citation type="submission" date="2025-08" db="UniProtKB">
        <authorList>
            <consortium name="RefSeq"/>
        </authorList>
    </citation>
    <scope>IDENTIFICATION</scope>
    <source>
        <tissue evidence="1">Whole insect</tissue>
    </source>
</reference>
<dbReference type="InParanoid" id="A0A6P7H3B5"/>
<accession>A0A6P7H3B5</accession>
<sequence length="248" mass="28358">MDVTQFANTIRLAAEAHIGKSVISAERKSVPWWNSSCENAVEQQKSALKIYSRNKCQENLIALKKTRAKSRYIIKLSKKTSWRQYISSINENSSPSQVWKKIGQIQGKKTNLKISNLLFNQKVIIDNQEIAKVLAENFKKKFHNKSGPNPVSSTLPSPFPYCSPVSQDINYLNSPITYSELKSALKSCKNTAAGPDDLPYIFLKKLSSSCLYKLLEIYNKIWIFHKFPNEWRTSIILPIKIMDFPQIP</sequence>
<proteinExistence type="predicted"/>
<gene>
    <name evidence="1" type="primary">LOC114345598</name>
</gene>
<dbReference type="AlphaFoldDB" id="A0A6P7H3B5"/>
<dbReference type="PANTHER" id="PTHR19446">
    <property type="entry name" value="REVERSE TRANSCRIPTASES"/>
    <property type="match status" value="1"/>
</dbReference>
<dbReference type="RefSeq" id="XP_028152198.1">
    <property type="nucleotide sequence ID" value="XM_028296397.1"/>
</dbReference>